<feature type="compositionally biased region" description="Low complexity" evidence="1">
    <location>
        <begin position="1"/>
        <end position="11"/>
    </location>
</feature>
<feature type="compositionally biased region" description="Basic and acidic residues" evidence="1">
    <location>
        <begin position="27"/>
        <end position="48"/>
    </location>
</feature>
<dbReference type="EMBL" id="GECZ01024478">
    <property type="protein sequence ID" value="JAS45291.1"/>
    <property type="molecule type" value="Transcribed_RNA"/>
</dbReference>
<dbReference type="AlphaFoldDB" id="A0A1B6F5B1"/>
<evidence type="ECO:0000313" key="2">
    <source>
        <dbReference type="EMBL" id="JAS45291.1"/>
    </source>
</evidence>
<organism evidence="2">
    <name type="scientific">Cuerna arida</name>
    <dbReference type="NCBI Taxonomy" id="1464854"/>
    <lineage>
        <taxon>Eukaryota</taxon>
        <taxon>Metazoa</taxon>
        <taxon>Ecdysozoa</taxon>
        <taxon>Arthropoda</taxon>
        <taxon>Hexapoda</taxon>
        <taxon>Insecta</taxon>
        <taxon>Pterygota</taxon>
        <taxon>Neoptera</taxon>
        <taxon>Paraneoptera</taxon>
        <taxon>Hemiptera</taxon>
        <taxon>Auchenorrhyncha</taxon>
        <taxon>Membracoidea</taxon>
        <taxon>Cicadellidae</taxon>
        <taxon>Cicadellinae</taxon>
        <taxon>Proconiini</taxon>
        <taxon>Cuerna</taxon>
    </lineage>
</organism>
<feature type="non-terminal residue" evidence="2">
    <location>
        <position position="1"/>
    </location>
</feature>
<proteinExistence type="predicted"/>
<feature type="region of interest" description="Disordered" evidence="1">
    <location>
        <begin position="78"/>
        <end position="120"/>
    </location>
</feature>
<feature type="region of interest" description="Disordered" evidence="1">
    <location>
        <begin position="1"/>
        <end position="53"/>
    </location>
</feature>
<sequence length="120" mass="13783">TPVVVPSSSSSDVKPRRAPKRRPPIQVERRYYSDQKPQEAYRKPKRGDGANYRRLTRQETRYHSEVRQEAVQQALAALQNRSKPSMPMPSKRISVMARASETQTYSSDDGDDLDDEEFAD</sequence>
<gene>
    <name evidence="2" type="ORF">g.44886</name>
</gene>
<feature type="non-terminal residue" evidence="2">
    <location>
        <position position="120"/>
    </location>
</feature>
<name>A0A1B6F5B1_9HEMI</name>
<protein>
    <submittedName>
        <fullName evidence="2">Uncharacterized protein</fullName>
    </submittedName>
</protein>
<accession>A0A1B6F5B1</accession>
<reference evidence="2" key="1">
    <citation type="submission" date="2015-11" db="EMBL/GenBank/DDBJ databases">
        <title>De novo transcriptome assembly of four potential Pierce s Disease insect vectors from Arizona vineyards.</title>
        <authorList>
            <person name="Tassone E.E."/>
        </authorList>
    </citation>
    <scope>NUCLEOTIDE SEQUENCE</scope>
</reference>
<evidence type="ECO:0000256" key="1">
    <source>
        <dbReference type="SAM" id="MobiDB-lite"/>
    </source>
</evidence>
<feature type="compositionally biased region" description="Acidic residues" evidence="1">
    <location>
        <begin position="108"/>
        <end position="120"/>
    </location>
</feature>